<comment type="caution">
    <text evidence="1">The sequence shown here is derived from an EMBL/GenBank/DDBJ whole genome shotgun (WGS) entry which is preliminary data.</text>
</comment>
<sequence length="90" mass="10089">MTDLIGRLTAWVSLLLYPRGAHRRTPHHYTHPTAPPVPTATPLPLHRSPYGLDTPLDGAAHNPVRPYLLAHEQRTPTPYRMHLAMAMEVA</sequence>
<dbReference type="EMBL" id="BMVW01000001">
    <property type="protein sequence ID" value="GGY94872.1"/>
    <property type="molecule type" value="Genomic_DNA"/>
</dbReference>
<dbReference type="Proteomes" id="UP000622166">
    <property type="component" value="Unassembled WGS sequence"/>
</dbReference>
<dbReference type="RefSeq" id="WP_189855869.1">
    <property type="nucleotide sequence ID" value="NZ_BMVW01000001.1"/>
</dbReference>
<reference evidence="1" key="1">
    <citation type="journal article" date="2014" name="Int. J. Syst. Evol. Microbiol.">
        <title>Complete genome sequence of Corynebacterium casei LMG S-19264T (=DSM 44701T), isolated from a smear-ripened cheese.</title>
        <authorList>
            <consortium name="US DOE Joint Genome Institute (JGI-PGF)"/>
            <person name="Walter F."/>
            <person name="Albersmeier A."/>
            <person name="Kalinowski J."/>
            <person name="Ruckert C."/>
        </authorList>
    </citation>
    <scope>NUCLEOTIDE SEQUENCE</scope>
    <source>
        <strain evidence="1">JCM 4815</strain>
    </source>
</reference>
<name>A0A918PBN1_9ACTN</name>
<dbReference type="AlphaFoldDB" id="A0A918PBN1"/>
<organism evidence="1 2">
    <name type="scientific">Streptomyces poonensis</name>
    <dbReference type="NCBI Taxonomy" id="68255"/>
    <lineage>
        <taxon>Bacteria</taxon>
        <taxon>Bacillati</taxon>
        <taxon>Actinomycetota</taxon>
        <taxon>Actinomycetes</taxon>
        <taxon>Kitasatosporales</taxon>
        <taxon>Streptomycetaceae</taxon>
        <taxon>Streptomyces</taxon>
    </lineage>
</organism>
<keyword evidence="2" id="KW-1185">Reference proteome</keyword>
<evidence type="ECO:0000313" key="1">
    <source>
        <dbReference type="EMBL" id="GGY94872.1"/>
    </source>
</evidence>
<evidence type="ECO:0000313" key="2">
    <source>
        <dbReference type="Proteomes" id="UP000622166"/>
    </source>
</evidence>
<gene>
    <name evidence="1" type="ORF">GCM10010365_12080</name>
</gene>
<proteinExistence type="predicted"/>
<reference evidence="1" key="2">
    <citation type="submission" date="2020-09" db="EMBL/GenBank/DDBJ databases">
        <authorList>
            <person name="Sun Q."/>
            <person name="Ohkuma M."/>
        </authorList>
    </citation>
    <scope>NUCLEOTIDE SEQUENCE</scope>
    <source>
        <strain evidence="1">JCM 4815</strain>
    </source>
</reference>
<protein>
    <submittedName>
        <fullName evidence="1">Uncharacterized protein</fullName>
    </submittedName>
</protein>
<accession>A0A918PBN1</accession>